<dbReference type="Gene3D" id="3.90.850.10">
    <property type="entry name" value="Fumarylacetoacetase-like, C-terminal domain"/>
    <property type="match status" value="1"/>
</dbReference>
<sequence length="280" mass="30687">MRLATIRMSTANGDTTTAARIDGDGTATAIKGYADVGALLHEPEWARIAAHAEGGRLDFTEHDLAPVIPRPGKIICVGLNYAKHIDEMGHDRPDVPTLFIKYPEALIGARDDAEIPEFNSATLDFEGELAVVVGKHARHVREADAERYIAGYTVINDYTQRHFQKRTQQWHQGKSLEKTAGFGPWLDTDWRPGPTLTTTVNGEVMQHAPTDDLVFSPAKLVEFISHLYPLAPGDVIATGTPDGVGHARDPRRYLADGDTVRVEIEGLGHIQNTTRVLPTS</sequence>
<proteinExistence type="predicted"/>
<dbReference type="GO" id="GO:0016853">
    <property type="term" value="F:isomerase activity"/>
    <property type="evidence" value="ECO:0007669"/>
    <property type="project" value="UniProtKB-ARBA"/>
</dbReference>
<dbReference type="EMBL" id="CP019688">
    <property type="protein sequence ID" value="AQQ14805.1"/>
    <property type="molecule type" value="Genomic_DNA"/>
</dbReference>
<dbReference type="AlphaFoldDB" id="A0A1Q2HVE4"/>
<dbReference type="Proteomes" id="UP000217209">
    <property type="component" value="Chromosome"/>
</dbReference>
<protein>
    <submittedName>
        <fullName evidence="3">Ureidoglycolate lyase</fullName>
        <ecNumber evidence="3">4.3.2.3</ecNumber>
    </submittedName>
</protein>
<dbReference type="FunFam" id="3.90.850.10:FF:000002">
    <property type="entry name" value="2-hydroxyhepta-2,4-diene-1,7-dioate isomerase"/>
    <property type="match status" value="1"/>
</dbReference>
<accession>A0A1Q2HVE4</accession>
<keyword evidence="1" id="KW-0479">Metal-binding</keyword>
<name>A0A1Q2HVE4_9CORY</name>
<evidence type="ECO:0000313" key="4">
    <source>
        <dbReference type="Proteomes" id="UP000217209"/>
    </source>
</evidence>
<evidence type="ECO:0000259" key="2">
    <source>
        <dbReference type="Pfam" id="PF01557"/>
    </source>
</evidence>
<dbReference type="InterPro" id="IPR036663">
    <property type="entry name" value="Fumarylacetoacetase_C_sf"/>
</dbReference>
<dbReference type="InterPro" id="IPR011234">
    <property type="entry name" value="Fumarylacetoacetase-like_C"/>
</dbReference>
<evidence type="ECO:0000313" key="3">
    <source>
        <dbReference type="EMBL" id="AQQ14805.1"/>
    </source>
</evidence>
<gene>
    <name evidence="3" type="ORF">CGLAU_04145</name>
</gene>
<dbReference type="GO" id="GO:0050385">
    <property type="term" value="F:ureidoglycolate lyase activity"/>
    <property type="evidence" value="ECO:0007669"/>
    <property type="project" value="UniProtKB-EC"/>
</dbReference>
<evidence type="ECO:0000256" key="1">
    <source>
        <dbReference type="ARBA" id="ARBA00022723"/>
    </source>
</evidence>
<feature type="domain" description="Fumarylacetoacetase-like C-terminal" evidence="2">
    <location>
        <begin position="73"/>
        <end position="273"/>
    </location>
</feature>
<dbReference type="PANTHER" id="PTHR11820:SF112">
    <property type="entry name" value="FUMARYLACETOACETATE HYDROLASE FAMILY PROTEIN (AFU_ORTHOLOGUE AFUA_1G02370)-RELATED"/>
    <property type="match status" value="1"/>
</dbReference>
<dbReference type="KEGG" id="cgv:CGLAU_04145"/>
<organism evidence="3 4">
    <name type="scientific">Corynebacterium glaucum</name>
    <dbReference type="NCBI Taxonomy" id="187491"/>
    <lineage>
        <taxon>Bacteria</taxon>
        <taxon>Bacillati</taxon>
        <taxon>Actinomycetota</taxon>
        <taxon>Actinomycetes</taxon>
        <taxon>Mycobacteriales</taxon>
        <taxon>Corynebacteriaceae</taxon>
        <taxon>Corynebacterium</taxon>
    </lineage>
</organism>
<dbReference type="GO" id="GO:0046872">
    <property type="term" value="F:metal ion binding"/>
    <property type="evidence" value="ECO:0007669"/>
    <property type="project" value="UniProtKB-KW"/>
</dbReference>
<keyword evidence="3" id="KW-0456">Lyase</keyword>
<dbReference type="RefSeq" id="WP_095659594.1">
    <property type="nucleotide sequence ID" value="NZ_CP019688.1"/>
</dbReference>
<dbReference type="OrthoDB" id="9805307at2"/>
<dbReference type="PANTHER" id="PTHR11820">
    <property type="entry name" value="ACYLPYRUVASE"/>
    <property type="match status" value="1"/>
</dbReference>
<keyword evidence="4" id="KW-1185">Reference proteome</keyword>
<dbReference type="EC" id="4.3.2.3" evidence="3"/>
<dbReference type="GO" id="GO:0019752">
    <property type="term" value="P:carboxylic acid metabolic process"/>
    <property type="evidence" value="ECO:0007669"/>
    <property type="project" value="UniProtKB-ARBA"/>
</dbReference>
<dbReference type="Pfam" id="PF01557">
    <property type="entry name" value="FAA_hydrolase"/>
    <property type="match status" value="1"/>
</dbReference>
<reference evidence="3 4" key="1">
    <citation type="submission" date="2016-12" db="EMBL/GenBank/DDBJ databases">
        <authorList>
            <person name="Song W.-J."/>
            <person name="Kurnit D.M."/>
        </authorList>
    </citation>
    <scope>NUCLEOTIDE SEQUENCE [LARGE SCALE GENOMIC DNA]</scope>
    <source>
        <strain evidence="3 4">DSM 30827</strain>
    </source>
</reference>
<dbReference type="SUPFAM" id="SSF56529">
    <property type="entry name" value="FAH"/>
    <property type="match status" value="1"/>
</dbReference>